<sequence>MKSGFKYSMLAISALMVSAMGSDAHAQNGGYATSPQAVYSAPVMPATPQTFTATSAAPIAVGSGCVSGNCGGNVVMASPVTTPVTSYSYPNSYPTNTTYPTNTVHQSYAPAYQATSHAMPVTTAPVSSWQGARYQMHSAPTCSGGNCSNKRVFRNRR</sequence>
<keyword evidence="1" id="KW-0732">Signal</keyword>
<evidence type="ECO:0000313" key="2">
    <source>
        <dbReference type="EMBL" id="SMP59904.1"/>
    </source>
</evidence>
<feature type="signal peptide" evidence="1">
    <location>
        <begin position="1"/>
        <end position="26"/>
    </location>
</feature>
<comment type="caution">
    <text evidence="2">The sequence shown here is derived from an EMBL/GenBank/DDBJ whole genome shotgun (WGS) entry which is preliminary data.</text>
</comment>
<gene>
    <name evidence="2" type="ORF">SAMN06265222_106287</name>
</gene>
<accession>A0ABY1Q516</accession>
<feature type="chain" id="PRO_5046013728" evidence="1">
    <location>
        <begin position="27"/>
        <end position="157"/>
    </location>
</feature>
<dbReference type="EMBL" id="FXUG01000006">
    <property type="protein sequence ID" value="SMP59904.1"/>
    <property type="molecule type" value="Genomic_DNA"/>
</dbReference>
<evidence type="ECO:0000256" key="1">
    <source>
        <dbReference type="SAM" id="SignalP"/>
    </source>
</evidence>
<keyword evidence="3" id="KW-1185">Reference proteome</keyword>
<dbReference type="Proteomes" id="UP001158067">
    <property type="component" value="Unassembled WGS sequence"/>
</dbReference>
<evidence type="ECO:0000313" key="3">
    <source>
        <dbReference type="Proteomes" id="UP001158067"/>
    </source>
</evidence>
<organism evidence="2 3">
    <name type="scientific">Neorhodopirellula lusitana</name>
    <dbReference type="NCBI Taxonomy" id="445327"/>
    <lineage>
        <taxon>Bacteria</taxon>
        <taxon>Pseudomonadati</taxon>
        <taxon>Planctomycetota</taxon>
        <taxon>Planctomycetia</taxon>
        <taxon>Pirellulales</taxon>
        <taxon>Pirellulaceae</taxon>
        <taxon>Neorhodopirellula</taxon>
    </lineage>
</organism>
<proteinExistence type="predicted"/>
<name>A0ABY1Q516_9BACT</name>
<protein>
    <submittedName>
        <fullName evidence="2">Uncharacterized protein</fullName>
    </submittedName>
</protein>
<reference evidence="2 3" key="1">
    <citation type="submission" date="2017-05" db="EMBL/GenBank/DDBJ databases">
        <authorList>
            <person name="Varghese N."/>
            <person name="Submissions S."/>
        </authorList>
    </citation>
    <scope>NUCLEOTIDE SEQUENCE [LARGE SCALE GENOMIC DNA]</scope>
    <source>
        <strain evidence="2 3">DSM 25457</strain>
    </source>
</reference>